<sequence>MISSSKTCWTLPDKMERTYVSSNGRVRDKWKLSNNFSFEEDQYSCTGISWPARNYACSFCKREFRSAQALGGHMNVHRRDRARLKSILPSCVSVSDCLKPNPNPNPNFHSQSSSSSHLDPKSFPNTYKHNSPLHPCFTSLSVSSISSAYNEENKYILTFSQHQHPNLSSQTSKEYTTNKNMEKIDLEIKEVKGSTFAKKDQHKFLKRENRISLDLELGLFKNPKEDLDLELRLGNF</sequence>
<evidence type="ECO:0000256" key="5">
    <source>
        <dbReference type="ARBA" id="ARBA00023015"/>
    </source>
</evidence>
<gene>
    <name evidence="11" type="ORF">O6P43_006930</name>
</gene>
<evidence type="ECO:0000256" key="6">
    <source>
        <dbReference type="ARBA" id="ARBA00023163"/>
    </source>
</evidence>
<dbReference type="PROSITE" id="PS00028">
    <property type="entry name" value="ZINC_FINGER_C2H2_1"/>
    <property type="match status" value="1"/>
</dbReference>
<dbReference type="SMART" id="SM00355">
    <property type="entry name" value="ZnF_C2H2"/>
    <property type="match status" value="1"/>
</dbReference>
<protein>
    <submittedName>
        <fullName evidence="11">Transcriptional regulator SUPERMAN</fullName>
    </submittedName>
</protein>
<comment type="subcellular location">
    <subcellularLocation>
        <location evidence="1">Nucleus</location>
    </subcellularLocation>
</comment>
<evidence type="ECO:0000256" key="1">
    <source>
        <dbReference type="ARBA" id="ARBA00004123"/>
    </source>
</evidence>
<dbReference type="PANTHER" id="PTHR45801">
    <property type="entry name" value="OS07G0101800 PROTEIN"/>
    <property type="match status" value="1"/>
</dbReference>
<keyword evidence="7" id="KW-0539">Nucleus</keyword>
<keyword evidence="6" id="KW-0804">Transcription</keyword>
<accession>A0AAD7Q9A6</accession>
<proteinExistence type="predicted"/>
<evidence type="ECO:0000256" key="9">
    <source>
        <dbReference type="SAM" id="MobiDB-lite"/>
    </source>
</evidence>
<organism evidence="11 12">
    <name type="scientific">Quillaja saponaria</name>
    <name type="common">Soap bark tree</name>
    <dbReference type="NCBI Taxonomy" id="32244"/>
    <lineage>
        <taxon>Eukaryota</taxon>
        <taxon>Viridiplantae</taxon>
        <taxon>Streptophyta</taxon>
        <taxon>Embryophyta</taxon>
        <taxon>Tracheophyta</taxon>
        <taxon>Spermatophyta</taxon>
        <taxon>Magnoliopsida</taxon>
        <taxon>eudicotyledons</taxon>
        <taxon>Gunneridae</taxon>
        <taxon>Pentapetalae</taxon>
        <taxon>rosids</taxon>
        <taxon>fabids</taxon>
        <taxon>Fabales</taxon>
        <taxon>Quillajaceae</taxon>
        <taxon>Quillaja</taxon>
    </lineage>
</organism>
<feature type="domain" description="C2H2-type" evidence="10">
    <location>
        <begin position="55"/>
        <end position="82"/>
    </location>
</feature>
<keyword evidence="12" id="KW-1185">Reference proteome</keyword>
<reference evidence="11" key="1">
    <citation type="journal article" date="2023" name="Science">
        <title>Elucidation of the pathway for biosynthesis of saponin adjuvants from the soapbark tree.</title>
        <authorList>
            <person name="Reed J."/>
            <person name="Orme A."/>
            <person name="El-Demerdash A."/>
            <person name="Owen C."/>
            <person name="Martin L.B.B."/>
            <person name="Misra R.C."/>
            <person name="Kikuchi S."/>
            <person name="Rejzek M."/>
            <person name="Martin A.C."/>
            <person name="Harkess A."/>
            <person name="Leebens-Mack J."/>
            <person name="Louveau T."/>
            <person name="Stephenson M.J."/>
            <person name="Osbourn A."/>
        </authorList>
    </citation>
    <scope>NUCLEOTIDE SEQUENCE</scope>
    <source>
        <strain evidence="11">S10</strain>
    </source>
</reference>
<keyword evidence="2" id="KW-0479">Metal-binding</keyword>
<dbReference type="GO" id="GO:0005634">
    <property type="term" value="C:nucleus"/>
    <property type="evidence" value="ECO:0007669"/>
    <property type="project" value="UniProtKB-SubCell"/>
</dbReference>
<dbReference type="InterPro" id="IPR013087">
    <property type="entry name" value="Znf_C2H2_type"/>
</dbReference>
<evidence type="ECO:0000256" key="8">
    <source>
        <dbReference type="PROSITE-ProRule" id="PRU00042"/>
    </source>
</evidence>
<evidence type="ECO:0000256" key="7">
    <source>
        <dbReference type="ARBA" id="ARBA00023242"/>
    </source>
</evidence>
<dbReference type="AlphaFoldDB" id="A0AAD7Q9A6"/>
<dbReference type="PANTHER" id="PTHR45801:SF107">
    <property type="entry name" value="TRANSCRIPTIONAL REGULATOR SUPERMAN-LIKE"/>
    <property type="match status" value="1"/>
</dbReference>
<dbReference type="Gene3D" id="3.30.160.60">
    <property type="entry name" value="Classic Zinc Finger"/>
    <property type="match status" value="1"/>
</dbReference>
<dbReference type="KEGG" id="qsa:O6P43_006930"/>
<keyword evidence="4" id="KW-0862">Zinc</keyword>
<evidence type="ECO:0000313" key="12">
    <source>
        <dbReference type="Proteomes" id="UP001163823"/>
    </source>
</evidence>
<dbReference type="GO" id="GO:0008270">
    <property type="term" value="F:zinc ion binding"/>
    <property type="evidence" value="ECO:0007669"/>
    <property type="project" value="UniProtKB-KW"/>
</dbReference>
<dbReference type="Pfam" id="PF13912">
    <property type="entry name" value="zf-C2H2_6"/>
    <property type="match status" value="1"/>
</dbReference>
<evidence type="ECO:0000313" key="11">
    <source>
        <dbReference type="EMBL" id="KAJ7977277.1"/>
    </source>
</evidence>
<name>A0AAD7Q9A6_QUISA</name>
<dbReference type="InterPro" id="IPR036236">
    <property type="entry name" value="Znf_C2H2_sf"/>
</dbReference>
<dbReference type="Proteomes" id="UP001163823">
    <property type="component" value="Chromosome 3"/>
</dbReference>
<feature type="region of interest" description="Disordered" evidence="9">
    <location>
        <begin position="102"/>
        <end position="124"/>
    </location>
</feature>
<keyword evidence="5" id="KW-0805">Transcription regulation</keyword>
<dbReference type="SUPFAM" id="SSF57667">
    <property type="entry name" value="beta-beta-alpha zinc fingers"/>
    <property type="match status" value="1"/>
</dbReference>
<dbReference type="EMBL" id="JARAOO010000003">
    <property type="protein sequence ID" value="KAJ7977277.1"/>
    <property type="molecule type" value="Genomic_DNA"/>
</dbReference>
<evidence type="ECO:0000256" key="2">
    <source>
        <dbReference type="ARBA" id="ARBA00022723"/>
    </source>
</evidence>
<dbReference type="InterPro" id="IPR052426">
    <property type="entry name" value="Plant_dev_regulator"/>
</dbReference>
<dbReference type="PROSITE" id="PS50157">
    <property type="entry name" value="ZINC_FINGER_C2H2_2"/>
    <property type="match status" value="1"/>
</dbReference>
<comment type="caution">
    <text evidence="11">The sequence shown here is derived from an EMBL/GenBank/DDBJ whole genome shotgun (WGS) entry which is preliminary data.</text>
</comment>
<evidence type="ECO:0000256" key="3">
    <source>
        <dbReference type="ARBA" id="ARBA00022771"/>
    </source>
</evidence>
<evidence type="ECO:0000256" key="4">
    <source>
        <dbReference type="ARBA" id="ARBA00022833"/>
    </source>
</evidence>
<feature type="compositionally biased region" description="Low complexity" evidence="9">
    <location>
        <begin position="106"/>
        <end position="124"/>
    </location>
</feature>
<keyword evidence="3 8" id="KW-0863">Zinc-finger</keyword>
<evidence type="ECO:0000259" key="10">
    <source>
        <dbReference type="PROSITE" id="PS50157"/>
    </source>
</evidence>